<dbReference type="AlphaFoldDB" id="A0AA88WN61"/>
<name>A0AA88WN61_9ASTE</name>
<dbReference type="GO" id="GO:0043531">
    <property type="term" value="F:ADP binding"/>
    <property type="evidence" value="ECO:0007669"/>
    <property type="project" value="InterPro"/>
</dbReference>
<dbReference type="SUPFAM" id="SSF52540">
    <property type="entry name" value="P-loop containing nucleoside triphosphate hydrolases"/>
    <property type="match status" value="1"/>
</dbReference>
<dbReference type="Pfam" id="PF00931">
    <property type="entry name" value="NB-ARC"/>
    <property type="match status" value="1"/>
</dbReference>
<dbReference type="GO" id="GO:0006952">
    <property type="term" value="P:defense response"/>
    <property type="evidence" value="ECO:0007669"/>
    <property type="project" value="UniProtKB-KW"/>
</dbReference>
<dbReference type="EMBL" id="JAVXUP010000344">
    <property type="protein sequence ID" value="KAK3030307.1"/>
    <property type="molecule type" value="Genomic_DNA"/>
</dbReference>
<dbReference type="SUPFAM" id="SSF52058">
    <property type="entry name" value="L domain-like"/>
    <property type="match status" value="2"/>
</dbReference>
<dbReference type="Gene3D" id="3.40.50.300">
    <property type="entry name" value="P-loop containing nucleotide triphosphate hydrolases"/>
    <property type="match status" value="1"/>
</dbReference>
<accession>A0AA88WN61</accession>
<dbReference type="InterPro" id="IPR032675">
    <property type="entry name" value="LRR_dom_sf"/>
</dbReference>
<gene>
    <name evidence="6" type="ORF">RJ639_039310</name>
</gene>
<evidence type="ECO:0000256" key="1">
    <source>
        <dbReference type="ARBA" id="ARBA00022614"/>
    </source>
</evidence>
<organism evidence="6 7">
    <name type="scientific">Escallonia herrerae</name>
    <dbReference type="NCBI Taxonomy" id="1293975"/>
    <lineage>
        <taxon>Eukaryota</taxon>
        <taxon>Viridiplantae</taxon>
        <taxon>Streptophyta</taxon>
        <taxon>Embryophyta</taxon>
        <taxon>Tracheophyta</taxon>
        <taxon>Spermatophyta</taxon>
        <taxon>Magnoliopsida</taxon>
        <taxon>eudicotyledons</taxon>
        <taxon>Gunneridae</taxon>
        <taxon>Pentapetalae</taxon>
        <taxon>asterids</taxon>
        <taxon>campanulids</taxon>
        <taxon>Escalloniales</taxon>
        <taxon>Escalloniaceae</taxon>
        <taxon>Escallonia</taxon>
    </lineage>
</organism>
<evidence type="ECO:0008006" key="8">
    <source>
        <dbReference type="Google" id="ProtNLM"/>
    </source>
</evidence>
<dbReference type="Gene3D" id="1.10.8.430">
    <property type="entry name" value="Helical domain of apoptotic protease-activating factors"/>
    <property type="match status" value="1"/>
</dbReference>
<dbReference type="Proteomes" id="UP001188597">
    <property type="component" value="Unassembled WGS sequence"/>
</dbReference>
<evidence type="ECO:0000259" key="4">
    <source>
        <dbReference type="Pfam" id="PF23247"/>
    </source>
</evidence>
<comment type="caution">
    <text evidence="6">The sequence shown here is derived from an EMBL/GenBank/DDBJ whole genome shotgun (WGS) entry which is preliminary data.</text>
</comment>
<dbReference type="InterPro" id="IPR002182">
    <property type="entry name" value="NB-ARC"/>
</dbReference>
<dbReference type="PANTHER" id="PTHR36766">
    <property type="entry name" value="PLANT BROAD-SPECTRUM MILDEW RESISTANCE PROTEIN RPW8"/>
    <property type="match status" value="1"/>
</dbReference>
<evidence type="ECO:0000259" key="3">
    <source>
        <dbReference type="Pfam" id="PF00931"/>
    </source>
</evidence>
<reference evidence="6" key="1">
    <citation type="submission" date="2022-12" db="EMBL/GenBank/DDBJ databases">
        <title>Draft genome assemblies for two species of Escallonia (Escalloniales).</title>
        <authorList>
            <person name="Chanderbali A."/>
            <person name="Dervinis C."/>
            <person name="Anghel I."/>
            <person name="Soltis D."/>
            <person name="Soltis P."/>
            <person name="Zapata F."/>
        </authorList>
    </citation>
    <scope>NUCLEOTIDE SEQUENCE</scope>
    <source>
        <strain evidence="6">UCBG64.0493</strain>
        <tissue evidence="6">Leaf</tissue>
    </source>
</reference>
<evidence type="ECO:0000259" key="5">
    <source>
        <dbReference type="Pfam" id="PF25019"/>
    </source>
</evidence>
<dbReference type="PANTHER" id="PTHR36766:SF51">
    <property type="entry name" value="DISEASE RESISTANCE RPP13-LIKE PROTEIN 1"/>
    <property type="match status" value="1"/>
</dbReference>
<dbReference type="Gene3D" id="3.80.10.10">
    <property type="entry name" value="Ribonuclease Inhibitor"/>
    <property type="match status" value="4"/>
</dbReference>
<evidence type="ECO:0000313" key="7">
    <source>
        <dbReference type="Proteomes" id="UP001188597"/>
    </source>
</evidence>
<dbReference type="Pfam" id="PF25019">
    <property type="entry name" value="LRR_R13L1-DRL21"/>
    <property type="match status" value="1"/>
</dbReference>
<dbReference type="InterPro" id="IPR056789">
    <property type="entry name" value="LRR_R13L1-DRL21"/>
</dbReference>
<keyword evidence="7" id="KW-1185">Reference proteome</keyword>
<keyword evidence="2" id="KW-0611">Plant defense</keyword>
<evidence type="ECO:0000256" key="2">
    <source>
        <dbReference type="ARBA" id="ARBA00022821"/>
    </source>
</evidence>
<dbReference type="InterPro" id="IPR057135">
    <property type="entry name" value="At4g27190-like_LRR"/>
</dbReference>
<dbReference type="PRINTS" id="PR00364">
    <property type="entry name" value="DISEASERSIST"/>
</dbReference>
<dbReference type="InterPro" id="IPR042197">
    <property type="entry name" value="Apaf_helical"/>
</dbReference>
<feature type="domain" description="Disease resistance protein At4g27190-like leucine-rich repeats" evidence="4">
    <location>
        <begin position="673"/>
        <end position="811"/>
    </location>
</feature>
<dbReference type="InterPro" id="IPR027417">
    <property type="entry name" value="P-loop_NTPase"/>
</dbReference>
<protein>
    <recommendedName>
        <fullName evidence="8">NB-ARC domain-containing protein</fullName>
    </recommendedName>
</protein>
<dbReference type="Pfam" id="PF23247">
    <property type="entry name" value="LRR_RPS2"/>
    <property type="match status" value="1"/>
</dbReference>
<feature type="domain" description="R13L1/DRL21-like LRR repeat region" evidence="5">
    <location>
        <begin position="495"/>
        <end position="620"/>
    </location>
</feature>
<proteinExistence type="predicted"/>
<sequence length="1148" mass="128682">MAQPTQASNPSMLRKLIPACCSTNFTPRAVKFYFNISSKIDKITERLQDLLKKKNELNLMNDHLGGTRLRRTGDERSPTTSLVDEYAGFCGREEDKQAILAQMCLGCESGSDRRFRVIPIVGMGGVGKTTLVQQIYNDEEVKNSFDLKAWICVSDDFDELAITERIYKAISSQNAEFKDLDIVQVKLREIISNRKFLLVLDDVWNENYGKWDVLSRPFQAGAPGSTVIVTTRNVSVASIMRSVPDYHLDKLGNEEICSILAHHARGWQNFNAHPGFKETGEAIAKKCKGLPLAAKSLGGLLRTKENPNEPEDKAESNVQHRRVSLLKARHSSFIRHLHDGTQRFEAFNRVRKLRTFLPLPVFRTTGWSSYLTNQVVHDLLPQLHFLRVLSLSGYNILQLPNAIGDLKHLRYLNLSGTKIEQLPKSVSELYNLQTLLLRNCSRLTKLPTDTRNLINLRHLDVAGTEKLQEMPLGLCKMASLQTLSKIVLGRGLKVNELRDLSNLRGALSIIGLHSVMDAQDAREANLTRKEGLEELEMVWSSDFDDSRNEMIEKEVIDLLKPSTNLRRLEVKHYGGVEFPSWLGDPSFSQLAHISLSDCRHCTSLPSLGHLTSLKKLHISGIKGVKTVGNELCGVGWPHVGDAFPSLETLEFVDMVSWEEWSTNLGEDDANFGQVFPRLRKLIIDRCPNLITISLSRLSSILVLEISQCQEVLLTRMVSVACATSTLKIREISGLVQLHERVTQFLGESLEVLVIEECDELISLWQGDHACHNLANLRKVTVGECSGLVSLVGEEGQELPPNLEKLDISSCDNLEKLPNRLKSLKSLKSLRIAQCPRLVVILSTSTEEKVQSNINDGKAEDIKIESFSQLEELTVGDCPSLAAFPLGQRIPATLKRLDLYVNCDKMEPDSEEMWLSKSAAPSPLLESIHIEGWANLKLLPGCLSNFVHLTRLSLWSCPGLESFPERGGFLPNLVRLEIRNCVNLKHLIPDGDDQGLASLAHLRIENCPNLEWLPRRWIGGEIKGPSGGGGWGPQRLPASLVELVIDGGGVEWWWYNSLELPENNSLAELSILNLKNVGECIPRGLLQSLTSLEHLHIWNCPEFRSLPRGLLPTLSSLRIYGCPLLERRCSKEKRDYWPLIANIPYVDVV</sequence>
<dbReference type="FunFam" id="3.40.50.300:FF:001091">
    <property type="entry name" value="Probable disease resistance protein At1g61300"/>
    <property type="match status" value="1"/>
</dbReference>
<feature type="domain" description="NB-ARC" evidence="3">
    <location>
        <begin position="112"/>
        <end position="255"/>
    </location>
</feature>
<evidence type="ECO:0000313" key="6">
    <source>
        <dbReference type="EMBL" id="KAK3030307.1"/>
    </source>
</evidence>
<keyword evidence="1" id="KW-0433">Leucine-rich repeat</keyword>